<protein>
    <submittedName>
        <fullName evidence="2">Uncharacterized protein</fullName>
    </submittedName>
</protein>
<sequence length="93" mass="10787">MEKMDIKRHEMISEGSPYGVLVHGEDGRTRQLPIPSAHPDDPLNFSLWKQRPVFLTVCLYTISGFSVIQTAPLFFRKLISEYKQKTQRMHVVI</sequence>
<name>A0A8H5ZKH8_COCSA</name>
<dbReference type="EMBL" id="WNKQ01000003">
    <property type="protein sequence ID" value="KAF5852293.1"/>
    <property type="molecule type" value="Genomic_DNA"/>
</dbReference>
<keyword evidence="1" id="KW-0812">Transmembrane</keyword>
<feature type="transmembrane region" description="Helical" evidence="1">
    <location>
        <begin position="53"/>
        <end position="75"/>
    </location>
</feature>
<proteinExistence type="predicted"/>
<keyword evidence="1" id="KW-1133">Transmembrane helix</keyword>
<keyword evidence="1" id="KW-0472">Membrane</keyword>
<evidence type="ECO:0000256" key="1">
    <source>
        <dbReference type="SAM" id="Phobius"/>
    </source>
</evidence>
<gene>
    <name evidence="2" type="ORF">GGP41_007719</name>
</gene>
<dbReference type="Proteomes" id="UP000624244">
    <property type="component" value="Unassembled WGS sequence"/>
</dbReference>
<dbReference type="AlphaFoldDB" id="A0A8H5ZKH8"/>
<comment type="caution">
    <text evidence="2">The sequence shown here is derived from an EMBL/GenBank/DDBJ whole genome shotgun (WGS) entry which is preliminary data.</text>
</comment>
<reference evidence="2" key="1">
    <citation type="submission" date="2019-11" db="EMBL/GenBank/DDBJ databases">
        <title>Bipolaris sorokiniana Genome sequencing.</title>
        <authorList>
            <person name="Wang H."/>
        </authorList>
    </citation>
    <scope>NUCLEOTIDE SEQUENCE</scope>
</reference>
<accession>A0A8H5ZKH8</accession>
<evidence type="ECO:0000313" key="3">
    <source>
        <dbReference type="Proteomes" id="UP000624244"/>
    </source>
</evidence>
<evidence type="ECO:0000313" key="2">
    <source>
        <dbReference type="EMBL" id="KAF5852293.1"/>
    </source>
</evidence>
<organism evidence="2 3">
    <name type="scientific">Cochliobolus sativus</name>
    <name type="common">Common root rot and spot blotch fungus</name>
    <name type="synonym">Bipolaris sorokiniana</name>
    <dbReference type="NCBI Taxonomy" id="45130"/>
    <lineage>
        <taxon>Eukaryota</taxon>
        <taxon>Fungi</taxon>
        <taxon>Dikarya</taxon>
        <taxon>Ascomycota</taxon>
        <taxon>Pezizomycotina</taxon>
        <taxon>Dothideomycetes</taxon>
        <taxon>Pleosporomycetidae</taxon>
        <taxon>Pleosporales</taxon>
        <taxon>Pleosporineae</taxon>
        <taxon>Pleosporaceae</taxon>
        <taxon>Bipolaris</taxon>
    </lineage>
</organism>